<evidence type="ECO:0000313" key="1">
    <source>
        <dbReference type="EMBL" id="KAJ9146894.1"/>
    </source>
</evidence>
<sequence>MNEHVLTLQSTFRRRGRNSGIEGNIYAYISSRKKVQKDKSKCLVSLKKLKSEVCCSFPIDADQHVLELIRLFFSMPEMKTKGGWSLVSKLMQIKSSSADKGRKIINEVNSLDLCLFSLLEKLQANDPKAEVQKIKRMLETLNSSLEAELECMSRCLVQNRVSLLNIRTQ</sequence>
<dbReference type="InterPro" id="IPR004320">
    <property type="entry name" value="BPS1_pln"/>
</dbReference>
<reference evidence="1" key="1">
    <citation type="journal article" date="2023" name="Plant Biotechnol. J.">
        <title>Chromosome-level wild Hevea brasiliensis genome provides new tools for genomic-assisted breeding and valuable loci to elevate rubber yield.</title>
        <authorList>
            <person name="Cheng H."/>
            <person name="Song X."/>
            <person name="Hu Y."/>
            <person name="Wu T."/>
            <person name="Yang Q."/>
            <person name="An Z."/>
            <person name="Feng S."/>
            <person name="Deng Z."/>
            <person name="Wu W."/>
            <person name="Zeng X."/>
            <person name="Tu M."/>
            <person name="Wang X."/>
            <person name="Huang H."/>
        </authorList>
    </citation>
    <scope>NUCLEOTIDE SEQUENCE</scope>
    <source>
        <strain evidence="1">MT/VB/25A 57/8</strain>
    </source>
</reference>
<dbReference type="EMBL" id="JARPOI010000016">
    <property type="protein sequence ID" value="KAJ9146894.1"/>
    <property type="molecule type" value="Genomic_DNA"/>
</dbReference>
<dbReference type="Proteomes" id="UP001174677">
    <property type="component" value="Chromosome 16"/>
</dbReference>
<protein>
    <submittedName>
        <fullName evidence="1">Uncharacterized protein</fullName>
    </submittedName>
</protein>
<dbReference type="PANTHER" id="PTHR33070">
    <property type="entry name" value="OS06G0725500 PROTEIN"/>
    <property type="match status" value="1"/>
</dbReference>
<comment type="caution">
    <text evidence="1">The sequence shown here is derived from an EMBL/GenBank/DDBJ whole genome shotgun (WGS) entry which is preliminary data.</text>
</comment>
<dbReference type="Pfam" id="PF03087">
    <property type="entry name" value="BPS1"/>
    <property type="match status" value="1"/>
</dbReference>
<evidence type="ECO:0000313" key="2">
    <source>
        <dbReference type="Proteomes" id="UP001174677"/>
    </source>
</evidence>
<dbReference type="PANTHER" id="PTHR33070:SF75">
    <property type="entry name" value="SELECTION_UPKEEP OF INTRAEPITHELIAL T-CELLS PROTEIN"/>
    <property type="match status" value="1"/>
</dbReference>
<name>A0ABQ9KSK9_HEVBR</name>
<proteinExistence type="predicted"/>
<organism evidence="1 2">
    <name type="scientific">Hevea brasiliensis</name>
    <name type="common">Para rubber tree</name>
    <name type="synonym">Siphonia brasiliensis</name>
    <dbReference type="NCBI Taxonomy" id="3981"/>
    <lineage>
        <taxon>Eukaryota</taxon>
        <taxon>Viridiplantae</taxon>
        <taxon>Streptophyta</taxon>
        <taxon>Embryophyta</taxon>
        <taxon>Tracheophyta</taxon>
        <taxon>Spermatophyta</taxon>
        <taxon>Magnoliopsida</taxon>
        <taxon>eudicotyledons</taxon>
        <taxon>Gunneridae</taxon>
        <taxon>Pentapetalae</taxon>
        <taxon>rosids</taxon>
        <taxon>fabids</taxon>
        <taxon>Malpighiales</taxon>
        <taxon>Euphorbiaceae</taxon>
        <taxon>Crotonoideae</taxon>
        <taxon>Micrandreae</taxon>
        <taxon>Hevea</taxon>
    </lineage>
</organism>
<accession>A0ABQ9KSK9</accession>
<keyword evidence="2" id="KW-1185">Reference proteome</keyword>
<gene>
    <name evidence="1" type="ORF">P3X46_029109</name>
</gene>